<evidence type="ECO:0000256" key="3">
    <source>
        <dbReference type="ARBA" id="ARBA00022759"/>
    </source>
</evidence>
<evidence type="ECO:0000256" key="9">
    <source>
        <dbReference type="ARBA" id="ARBA00038592"/>
    </source>
</evidence>
<comment type="subunit">
    <text evidence="9">Homodimer, forms a heterotetramer with a Cas2 homodimer.</text>
</comment>
<dbReference type="Gene3D" id="1.20.120.920">
    <property type="entry name" value="CRISPR-associated endonuclease Cas1, C-terminal domain"/>
    <property type="match status" value="1"/>
</dbReference>
<keyword evidence="4" id="KW-0378">Hydrolase</keyword>
<keyword evidence="7" id="KW-0238">DNA-binding</keyword>
<keyword evidence="11" id="KW-1185">Reference proteome</keyword>
<gene>
    <name evidence="10" type="ORF">BJ970_003138</name>
</gene>
<evidence type="ECO:0000256" key="4">
    <source>
        <dbReference type="ARBA" id="ARBA00022801"/>
    </source>
</evidence>
<keyword evidence="8" id="KW-0464">Manganese</keyword>
<dbReference type="GO" id="GO:0016787">
    <property type="term" value="F:hydrolase activity"/>
    <property type="evidence" value="ECO:0007669"/>
    <property type="project" value="UniProtKB-KW"/>
</dbReference>
<dbReference type="AlphaFoldDB" id="A0A840Q4V9"/>
<dbReference type="PANTHER" id="PTHR34353">
    <property type="entry name" value="CRISPR-ASSOCIATED ENDONUCLEASE CAS1 1"/>
    <property type="match status" value="1"/>
</dbReference>
<evidence type="ECO:0000256" key="1">
    <source>
        <dbReference type="ARBA" id="ARBA00022722"/>
    </source>
</evidence>
<proteinExistence type="predicted"/>
<dbReference type="GO" id="GO:0004519">
    <property type="term" value="F:endonuclease activity"/>
    <property type="evidence" value="ECO:0007669"/>
    <property type="project" value="UniProtKB-KW"/>
</dbReference>
<evidence type="ECO:0000313" key="10">
    <source>
        <dbReference type="EMBL" id="MBB5155604.1"/>
    </source>
</evidence>
<dbReference type="RefSeq" id="WP_184726915.1">
    <property type="nucleotide sequence ID" value="NZ_JACHIW010000001.1"/>
</dbReference>
<evidence type="ECO:0000256" key="7">
    <source>
        <dbReference type="ARBA" id="ARBA00023125"/>
    </source>
</evidence>
<organism evidence="10 11">
    <name type="scientific">Saccharopolyspora phatthalungensis</name>
    <dbReference type="NCBI Taxonomy" id="664693"/>
    <lineage>
        <taxon>Bacteria</taxon>
        <taxon>Bacillati</taxon>
        <taxon>Actinomycetota</taxon>
        <taxon>Actinomycetes</taxon>
        <taxon>Pseudonocardiales</taxon>
        <taxon>Pseudonocardiaceae</taxon>
        <taxon>Saccharopolyspora</taxon>
    </lineage>
</organism>
<evidence type="ECO:0000256" key="2">
    <source>
        <dbReference type="ARBA" id="ARBA00022723"/>
    </source>
</evidence>
<sequence length="367" mass="41166">MTEPITETFTRESRDPSVVVVDGHGISITVKKGELVIKDGMCGRGRTRTIARKDRHVRRIVVIGQTGHISIDAMSWIHGLGVTPGGKRRTDPISLVVISPEGELMNASAQSMADTRVLRAQACARSVGLKITKHLLAEKVQGHRQVIPEWDAATWIDRLNACTSQRQCRTVEAEEARAYFDSWRLLELQFDGQVPYHWRIFDSRTSELNHNANAKQNANRNAINPVNAMLNYCYEIAKAETVLACYVQGVDPNMGVCHSDTYMRSMALDIVEVARPLVESYVTHLIANRTFKPTDFVEKDTGVVRVLRPLTSELSEQRLIWHRAVAEHVEHVRKLINGTVKGWKRADSTRLTGTNQREGWLNGVGVA</sequence>
<keyword evidence="1" id="KW-0540">Nuclease</keyword>
<dbReference type="GO" id="GO:0003677">
    <property type="term" value="F:DNA binding"/>
    <property type="evidence" value="ECO:0007669"/>
    <property type="project" value="UniProtKB-KW"/>
</dbReference>
<evidence type="ECO:0000256" key="5">
    <source>
        <dbReference type="ARBA" id="ARBA00022842"/>
    </source>
</evidence>
<keyword evidence="5" id="KW-0460">Magnesium</keyword>
<name>A0A840Q4V9_9PSEU</name>
<evidence type="ECO:0000256" key="6">
    <source>
        <dbReference type="ARBA" id="ARBA00023118"/>
    </source>
</evidence>
<dbReference type="GO" id="GO:0046872">
    <property type="term" value="F:metal ion binding"/>
    <property type="evidence" value="ECO:0007669"/>
    <property type="project" value="UniProtKB-KW"/>
</dbReference>
<dbReference type="EMBL" id="JACHIW010000001">
    <property type="protein sequence ID" value="MBB5155604.1"/>
    <property type="molecule type" value="Genomic_DNA"/>
</dbReference>
<dbReference type="InterPro" id="IPR002729">
    <property type="entry name" value="CRISPR-assoc_Cas1"/>
</dbReference>
<dbReference type="GO" id="GO:0051607">
    <property type="term" value="P:defense response to virus"/>
    <property type="evidence" value="ECO:0007669"/>
    <property type="project" value="UniProtKB-KW"/>
</dbReference>
<dbReference type="InterPro" id="IPR050646">
    <property type="entry name" value="Cas1"/>
</dbReference>
<evidence type="ECO:0000313" key="11">
    <source>
        <dbReference type="Proteomes" id="UP000584374"/>
    </source>
</evidence>
<dbReference type="PANTHER" id="PTHR34353:SF2">
    <property type="entry name" value="CRISPR-ASSOCIATED ENDONUCLEASE CAS1 1"/>
    <property type="match status" value="1"/>
</dbReference>
<accession>A0A840Q4V9</accession>
<keyword evidence="2" id="KW-0479">Metal-binding</keyword>
<dbReference type="Proteomes" id="UP000584374">
    <property type="component" value="Unassembled WGS sequence"/>
</dbReference>
<protein>
    <submittedName>
        <fullName evidence="10">CRISPR-associated protein Cas1</fullName>
    </submittedName>
</protein>
<reference evidence="10 11" key="1">
    <citation type="submission" date="2020-08" db="EMBL/GenBank/DDBJ databases">
        <title>Sequencing the genomes of 1000 actinobacteria strains.</title>
        <authorList>
            <person name="Klenk H.-P."/>
        </authorList>
    </citation>
    <scope>NUCLEOTIDE SEQUENCE [LARGE SCALE GENOMIC DNA]</scope>
    <source>
        <strain evidence="10 11">DSM 45584</strain>
    </source>
</reference>
<keyword evidence="3" id="KW-0255">Endonuclease</keyword>
<dbReference type="InterPro" id="IPR042206">
    <property type="entry name" value="CRISPR-assoc_Cas1_C"/>
</dbReference>
<dbReference type="GO" id="GO:0043571">
    <property type="term" value="P:maintenance of CRISPR repeat elements"/>
    <property type="evidence" value="ECO:0007669"/>
    <property type="project" value="InterPro"/>
</dbReference>
<keyword evidence="6" id="KW-0051">Antiviral defense</keyword>
<evidence type="ECO:0000256" key="8">
    <source>
        <dbReference type="ARBA" id="ARBA00023211"/>
    </source>
</evidence>
<dbReference type="Pfam" id="PF01867">
    <property type="entry name" value="Cas_Cas1"/>
    <property type="match status" value="1"/>
</dbReference>
<dbReference type="CDD" id="cd09634">
    <property type="entry name" value="Cas1_I-II-III"/>
    <property type="match status" value="1"/>
</dbReference>
<comment type="caution">
    <text evidence="10">The sequence shown here is derived from an EMBL/GenBank/DDBJ whole genome shotgun (WGS) entry which is preliminary data.</text>
</comment>